<evidence type="ECO:0000256" key="1">
    <source>
        <dbReference type="SAM" id="SignalP"/>
    </source>
</evidence>
<feature type="chain" id="PRO_5047318686" description="DUF4136 domain-containing protein" evidence="1">
    <location>
        <begin position="32"/>
        <end position="229"/>
    </location>
</feature>
<dbReference type="Proteomes" id="UP000706525">
    <property type="component" value="Unassembled WGS sequence"/>
</dbReference>
<evidence type="ECO:0000313" key="3">
    <source>
        <dbReference type="EMBL" id="CAG9176434.1"/>
    </source>
</evidence>
<feature type="signal peptide" evidence="1">
    <location>
        <begin position="1"/>
        <end position="31"/>
    </location>
</feature>
<evidence type="ECO:0000259" key="2">
    <source>
        <dbReference type="Pfam" id="PF13590"/>
    </source>
</evidence>
<proteinExistence type="predicted"/>
<dbReference type="InterPro" id="IPR025411">
    <property type="entry name" value="DUF4136"/>
</dbReference>
<feature type="domain" description="DUF4136" evidence="2">
    <location>
        <begin position="47"/>
        <end position="211"/>
    </location>
</feature>
<organism evidence="3 4">
    <name type="scientific">Cupriavidus pampae</name>
    <dbReference type="NCBI Taxonomy" id="659251"/>
    <lineage>
        <taxon>Bacteria</taxon>
        <taxon>Pseudomonadati</taxon>
        <taxon>Pseudomonadota</taxon>
        <taxon>Betaproteobacteria</taxon>
        <taxon>Burkholderiales</taxon>
        <taxon>Burkholderiaceae</taxon>
        <taxon>Cupriavidus</taxon>
    </lineage>
</organism>
<name>A0ABM8X8T2_9BURK</name>
<dbReference type="EMBL" id="CAJZAG010000007">
    <property type="protein sequence ID" value="CAG9176434.1"/>
    <property type="molecule type" value="Genomic_DNA"/>
</dbReference>
<evidence type="ECO:0000313" key="4">
    <source>
        <dbReference type="Proteomes" id="UP000706525"/>
    </source>
</evidence>
<sequence length="229" mass="25619">MRQDISNRQAGRTRWTLALALLAALWLSGCASTITTEVTAFRQPEWQNDAPRTYAFEHTPQQDAQLERATYEQWLAAALGGVGFEQSPAAQARYLVTMDYDAVPGMVRVAETVYPDPWYGPWGPYWGPYGGYGYGGWYRPYGPWGWGGPGYWPPQTIVRDVPVTFASLRVFFKDAKSGKRVYQVTARNTTEGGSLAGVMPYMIRSAFADFPAESGRPRRVTLEVEKAKP</sequence>
<dbReference type="Pfam" id="PF13590">
    <property type="entry name" value="DUF4136"/>
    <property type="match status" value="1"/>
</dbReference>
<gene>
    <name evidence="3" type="ORF">LMG32289_03532</name>
</gene>
<protein>
    <recommendedName>
        <fullName evidence="2">DUF4136 domain-containing protein</fullName>
    </recommendedName>
</protein>
<keyword evidence="1" id="KW-0732">Signal</keyword>
<accession>A0ABM8X8T2</accession>
<dbReference type="RefSeq" id="WP_223990568.1">
    <property type="nucleotide sequence ID" value="NZ_CAJZAG010000007.1"/>
</dbReference>
<comment type="caution">
    <text evidence="3">The sequence shown here is derived from an EMBL/GenBank/DDBJ whole genome shotgun (WGS) entry which is preliminary data.</text>
</comment>
<dbReference type="PROSITE" id="PS51257">
    <property type="entry name" value="PROKAR_LIPOPROTEIN"/>
    <property type="match status" value="1"/>
</dbReference>
<reference evidence="3 4" key="1">
    <citation type="submission" date="2021-08" db="EMBL/GenBank/DDBJ databases">
        <authorList>
            <person name="Peeters C."/>
        </authorList>
    </citation>
    <scope>NUCLEOTIDE SEQUENCE [LARGE SCALE GENOMIC DNA]</scope>
    <source>
        <strain evidence="3 4">LMG 32289</strain>
    </source>
</reference>
<keyword evidence="4" id="KW-1185">Reference proteome</keyword>